<dbReference type="AlphaFoldDB" id="A0A1N6MYS6"/>
<dbReference type="EMBL" id="NIBU01000041">
    <property type="protein sequence ID" value="PHM31226.1"/>
    <property type="molecule type" value="Genomic_DNA"/>
</dbReference>
<name>A0A1N6MYS6_9GAMM</name>
<evidence type="ECO:0000313" key="3">
    <source>
        <dbReference type="Proteomes" id="UP000196435"/>
    </source>
</evidence>
<evidence type="ECO:0000313" key="4">
    <source>
        <dbReference type="Proteomes" id="UP000224871"/>
    </source>
</evidence>
<dbReference type="RefSeq" id="WP_222419619.1">
    <property type="nucleotide sequence ID" value="NZ_CAWNQC010000239.1"/>
</dbReference>
<sequence>MKDRCLWAKNNLLPFRGVVAGIEFASITQFGCEQHYLVSQAAEALGIPTKLLYTWRKQEIEQARPNALTLDNYADALNRMNSSPNISNGENSAQTARGRTYVMGTEIRF</sequence>
<dbReference type="EMBL" id="FTLG01000191">
    <property type="protein sequence ID" value="SIP74018.1"/>
    <property type="molecule type" value="Genomic_DNA"/>
</dbReference>
<keyword evidence="4" id="KW-1185">Reference proteome</keyword>
<dbReference type="Proteomes" id="UP000224871">
    <property type="component" value="Unassembled WGS sequence"/>
</dbReference>
<reference evidence="2" key="1">
    <citation type="submission" date="2016-12" db="EMBL/GenBank/DDBJ databases">
        <authorList>
            <person name="Song W.-J."/>
            <person name="Kurnit D.M."/>
        </authorList>
    </citation>
    <scope>NUCLEOTIDE SEQUENCE [LARGE SCALE GENOMIC DNA]</scope>
    <source>
        <strain evidence="2">HGB1681</strain>
    </source>
</reference>
<evidence type="ECO:0000313" key="1">
    <source>
        <dbReference type="EMBL" id="PHM31226.1"/>
    </source>
</evidence>
<proteinExistence type="predicted"/>
<dbReference type="Proteomes" id="UP000196435">
    <property type="component" value="Unassembled WGS sequence"/>
</dbReference>
<reference evidence="1 4" key="3">
    <citation type="journal article" date="2017" name="Nat. Microbiol.">
        <title>Natural product diversity associated with the nematode symbionts Photorhabdus and Xenorhabdus.</title>
        <authorList>
            <person name="Tobias N.J."/>
            <person name="Wolff H."/>
            <person name="Djahanschiri B."/>
            <person name="Grundmann F."/>
            <person name="Kronenwerth M."/>
            <person name="Shi Y.M."/>
            <person name="Simonyi S."/>
            <person name="Grun P."/>
            <person name="Shapiro-Ilan D."/>
            <person name="Pidot S.J."/>
            <person name="Stinear T.P."/>
            <person name="Ebersberger I."/>
            <person name="Bode H.B."/>
        </authorList>
    </citation>
    <scope>NUCLEOTIDE SEQUENCE [LARGE SCALE GENOMIC DNA]</scope>
    <source>
        <strain evidence="1 4">DSM 16336</strain>
    </source>
</reference>
<evidence type="ECO:0000313" key="2">
    <source>
        <dbReference type="EMBL" id="SIP74018.1"/>
    </source>
</evidence>
<organism evidence="2 3">
    <name type="scientific">Xenorhabdus innexi</name>
    <dbReference type="NCBI Taxonomy" id="290109"/>
    <lineage>
        <taxon>Bacteria</taxon>
        <taxon>Pseudomonadati</taxon>
        <taxon>Pseudomonadota</taxon>
        <taxon>Gammaproteobacteria</taxon>
        <taxon>Enterobacterales</taxon>
        <taxon>Morganellaceae</taxon>
        <taxon>Xenorhabdus</taxon>
    </lineage>
</organism>
<protein>
    <submittedName>
        <fullName evidence="1">Transposase</fullName>
    </submittedName>
</protein>
<gene>
    <name evidence="1" type="ORF">Xinn_02935</name>
    <name evidence="2" type="ORF">XIS1_490015</name>
</gene>
<reference evidence="3" key="2">
    <citation type="submission" date="2016-12" db="EMBL/GenBank/DDBJ databases">
        <authorList>
            <person name="Gaudriault S."/>
        </authorList>
    </citation>
    <scope>NUCLEOTIDE SEQUENCE [LARGE SCALE GENOMIC DNA]</scope>
    <source>
        <strain evidence="3">HGB1681 (deposited as PTA-6826 in the American Type Culture Collection)</strain>
    </source>
</reference>
<accession>A0A1N6MYS6</accession>